<keyword evidence="11" id="KW-1185">Reference proteome</keyword>
<dbReference type="Proteomes" id="UP000694865">
    <property type="component" value="Unplaced"/>
</dbReference>
<comment type="subcellular location">
    <subcellularLocation>
        <location evidence="1">Membrane</location>
        <topology evidence="1">Single-pass membrane protein</topology>
    </subcellularLocation>
</comment>
<dbReference type="GeneID" id="100373117"/>
<evidence type="ECO:0000259" key="10">
    <source>
        <dbReference type="Pfam" id="PF04577"/>
    </source>
</evidence>
<dbReference type="PANTHER" id="PTHR20961">
    <property type="entry name" value="GLYCOSYLTRANSFERASE"/>
    <property type="match status" value="1"/>
</dbReference>
<dbReference type="RefSeq" id="XP_006816922.1">
    <property type="nucleotide sequence ID" value="XM_006816859.1"/>
</dbReference>
<keyword evidence="6" id="KW-0472">Membrane</keyword>
<evidence type="ECO:0000256" key="2">
    <source>
        <dbReference type="ARBA" id="ARBA00022676"/>
    </source>
</evidence>
<sequence>MRSLIYLMGGIILGVCTQRYILPQTDNSQTSVGNHGDDRGEQNAPCRQDDNPPTDFPDPNLRDEGSSVWCKGSNHTDRTCKFQNLCYSPGEDDFIFFHGPQSVLNGIPGNLEPALLDMTSVRDHNSLYFTYVDLEAAHLDYFDNVDFYHGDNVIFNRFNPDNLMHVLHDDLLPLFTTLSQITSSDEHLFNLDTRIILMEGWKPGEYKDLYQLFSDVPVVLKSNLKSTESPGNNLICFRNAFLGLSKSTVWYDYGFTKPQGRVANVKTTATEIRQFTKFVEKRLGIVSDDSRAEEFIVILSRKINRLLLNEGELMFALIQQFGLKVMSLSVETHAIREQIELVSKASVLIGVHGSLMSLSMFLRESAVVIEIFPYAVNPEKYTPYKTMATITGMNLVYRAWRNTKVENTVTHPENPPHLGGIQHLSDDEQEVITQSKDVPVHQCCSDPQWLYRIYQDTVVDIGEFIETLKSAFSERTLESGNTSVNLYPSKVKNVTCNLTRTPEDYSNLPSEEIWDNPALALSWIPPWNVKYLTYDSIKYEVWIQESGRSDYSAWVVSVTEYKFTKHIKQDTSYNAWVRCILNDTIVGPFAGAVVCS</sequence>
<keyword evidence="2" id="KW-0328">Glycosyltransferase</keyword>
<evidence type="ECO:0000256" key="3">
    <source>
        <dbReference type="ARBA" id="ARBA00022679"/>
    </source>
</evidence>
<evidence type="ECO:0000313" key="12">
    <source>
        <dbReference type="RefSeq" id="XP_006816922.1"/>
    </source>
</evidence>
<keyword evidence="7" id="KW-0325">Glycoprotein</keyword>
<gene>
    <name evidence="12" type="primary">LOC100373117</name>
</gene>
<keyword evidence="3" id="KW-0808">Transferase</keyword>
<dbReference type="PANTHER" id="PTHR20961:SF38">
    <property type="entry name" value="PROTEIN O-LINKED-MANNOSE BETA-1,4-N-ACETYLGLUCOSAMINYLTRANSFERASE 2"/>
    <property type="match status" value="1"/>
</dbReference>
<evidence type="ECO:0000256" key="8">
    <source>
        <dbReference type="SAM" id="MobiDB-lite"/>
    </source>
</evidence>
<protein>
    <submittedName>
        <fullName evidence="12">Protein O-linked-mannose beta-1,4-N-acetylglucosaminyltransferase 2-like</fullName>
    </submittedName>
</protein>
<keyword evidence="4" id="KW-0812">Transmembrane</keyword>
<dbReference type="InterPro" id="IPR007657">
    <property type="entry name" value="Glycosyltransferase_61"/>
</dbReference>
<feature type="domain" description="Glycosyltransferase 61 catalytic" evidence="10">
    <location>
        <begin position="259"/>
        <end position="369"/>
    </location>
</feature>
<organism evidence="11 12">
    <name type="scientific">Saccoglossus kowalevskii</name>
    <name type="common">Acorn worm</name>
    <dbReference type="NCBI Taxonomy" id="10224"/>
    <lineage>
        <taxon>Eukaryota</taxon>
        <taxon>Metazoa</taxon>
        <taxon>Hemichordata</taxon>
        <taxon>Enteropneusta</taxon>
        <taxon>Harrimaniidae</taxon>
        <taxon>Saccoglossus</taxon>
    </lineage>
</organism>
<accession>A0ABM0MA81</accession>
<evidence type="ECO:0000256" key="7">
    <source>
        <dbReference type="ARBA" id="ARBA00023180"/>
    </source>
</evidence>
<feature type="chain" id="PRO_5046334755" evidence="9">
    <location>
        <begin position="19"/>
        <end position="596"/>
    </location>
</feature>
<evidence type="ECO:0000256" key="9">
    <source>
        <dbReference type="SAM" id="SignalP"/>
    </source>
</evidence>
<dbReference type="InterPro" id="IPR049625">
    <property type="entry name" value="Glyco_transf_61_cat"/>
</dbReference>
<keyword evidence="9" id="KW-0732">Signal</keyword>
<feature type="region of interest" description="Disordered" evidence="8">
    <location>
        <begin position="26"/>
        <end position="62"/>
    </location>
</feature>
<dbReference type="Pfam" id="PF04577">
    <property type="entry name" value="Glyco_transf_61"/>
    <property type="match status" value="1"/>
</dbReference>
<name>A0ABM0MA81_SACKO</name>
<evidence type="ECO:0000313" key="11">
    <source>
        <dbReference type="Proteomes" id="UP000694865"/>
    </source>
</evidence>
<evidence type="ECO:0000256" key="5">
    <source>
        <dbReference type="ARBA" id="ARBA00022989"/>
    </source>
</evidence>
<evidence type="ECO:0000256" key="4">
    <source>
        <dbReference type="ARBA" id="ARBA00022692"/>
    </source>
</evidence>
<proteinExistence type="predicted"/>
<feature type="signal peptide" evidence="9">
    <location>
        <begin position="1"/>
        <end position="18"/>
    </location>
</feature>
<evidence type="ECO:0000256" key="6">
    <source>
        <dbReference type="ARBA" id="ARBA00023136"/>
    </source>
</evidence>
<reference evidence="12" key="1">
    <citation type="submission" date="2025-08" db="UniProtKB">
        <authorList>
            <consortium name="RefSeq"/>
        </authorList>
    </citation>
    <scope>IDENTIFICATION</scope>
    <source>
        <tissue evidence="12">Testes</tissue>
    </source>
</reference>
<evidence type="ECO:0000256" key="1">
    <source>
        <dbReference type="ARBA" id="ARBA00004167"/>
    </source>
</evidence>
<keyword evidence="5" id="KW-1133">Transmembrane helix</keyword>